<keyword evidence="2" id="KW-1185">Reference proteome</keyword>
<gene>
    <name evidence="1" type="ORF">Van01_62480</name>
</gene>
<organism evidence="1 2">
    <name type="scientific">Micromonospora andamanensis</name>
    <dbReference type="NCBI Taxonomy" id="1287068"/>
    <lineage>
        <taxon>Bacteria</taxon>
        <taxon>Bacillati</taxon>
        <taxon>Actinomycetota</taxon>
        <taxon>Actinomycetes</taxon>
        <taxon>Micromonosporales</taxon>
        <taxon>Micromonosporaceae</taxon>
        <taxon>Micromonospora</taxon>
    </lineage>
</organism>
<name>A0ABQ4I585_9ACTN</name>
<protein>
    <submittedName>
        <fullName evidence="1">Uncharacterized protein</fullName>
    </submittedName>
</protein>
<evidence type="ECO:0000313" key="2">
    <source>
        <dbReference type="Proteomes" id="UP000647017"/>
    </source>
</evidence>
<proteinExistence type="predicted"/>
<sequence>MPGSLVASELLAAVPLPWQLADPGRRNTAVKELTPDPQQRTAALSALAACLAFQVDSAARYGHDPD</sequence>
<dbReference type="Proteomes" id="UP000647017">
    <property type="component" value="Unassembled WGS sequence"/>
</dbReference>
<dbReference type="EMBL" id="BOOZ01000072">
    <property type="protein sequence ID" value="GIJ13034.1"/>
    <property type="molecule type" value="Genomic_DNA"/>
</dbReference>
<comment type="caution">
    <text evidence="1">The sequence shown here is derived from an EMBL/GenBank/DDBJ whole genome shotgun (WGS) entry which is preliminary data.</text>
</comment>
<reference evidence="1 2" key="1">
    <citation type="submission" date="2021-01" db="EMBL/GenBank/DDBJ databases">
        <title>Whole genome shotgun sequence of Verrucosispora andamanensis NBRC 109075.</title>
        <authorList>
            <person name="Komaki H."/>
            <person name="Tamura T."/>
        </authorList>
    </citation>
    <scope>NUCLEOTIDE SEQUENCE [LARGE SCALE GENOMIC DNA]</scope>
    <source>
        <strain evidence="1 2">NBRC 109075</strain>
    </source>
</reference>
<accession>A0ABQ4I585</accession>
<evidence type="ECO:0000313" key="1">
    <source>
        <dbReference type="EMBL" id="GIJ13034.1"/>
    </source>
</evidence>